<protein>
    <recommendedName>
        <fullName evidence="3">YtzI protein</fullName>
    </recommendedName>
</protein>
<keyword evidence="2" id="KW-1185">Reference proteome</keyword>
<organism evidence="1 2">
    <name type="scientific">Priestia taiwanensis</name>
    <dbReference type="NCBI Taxonomy" id="1347902"/>
    <lineage>
        <taxon>Bacteria</taxon>
        <taxon>Bacillati</taxon>
        <taxon>Bacillota</taxon>
        <taxon>Bacilli</taxon>
        <taxon>Bacillales</taxon>
        <taxon>Bacillaceae</taxon>
        <taxon>Priestia</taxon>
    </lineage>
</organism>
<reference evidence="1" key="2">
    <citation type="submission" date="2020-09" db="EMBL/GenBank/DDBJ databases">
        <authorList>
            <person name="Sun Q."/>
            <person name="Zhou Y."/>
        </authorList>
    </citation>
    <scope>NUCLEOTIDE SEQUENCE</scope>
    <source>
        <strain evidence="1">CGMCC 1.12698</strain>
    </source>
</reference>
<dbReference type="Proteomes" id="UP000605259">
    <property type="component" value="Unassembled WGS sequence"/>
</dbReference>
<evidence type="ECO:0008006" key="3">
    <source>
        <dbReference type="Google" id="ProtNLM"/>
    </source>
</evidence>
<accession>A0A917AV86</accession>
<evidence type="ECO:0000313" key="1">
    <source>
        <dbReference type="EMBL" id="GGE77987.1"/>
    </source>
</evidence>
<comment type="caution">
    <text evidence="1">The sequence shown here is derived from an EMBL/GenBank/DDBJ whole genome shotgun (WGS) entry which is preliminary data.</text>
</comment>
<dbReference type="AlphaFoldDB" id="A0A917AV86"/>
<dbReference type="RefSeq" id="WP_188389234.1">
    <property type="nucleotide sequence ID" value="NZ_BMFK01000002.1"/>
</dbReference>
<gene>
    <name evidence="1" type="ORF">GCM10007140_29560</name>
</gene>
<dbReference type="NCBIfam" id="NF033232">
    <property type="entry name" value="small_YtzI"/>
    <property type="match status" value="1"/>
</dbReference>
<evidence type="ECO:0000313" key="2">
    <source>
        <dbReference type="Proteomes" id="UP000605259"/>
    </source>
</evidence>
<name>A0A917AV86_9BACI</name>
<dbReference type="InterPro" id="IPR047753">
    <property type="entry name" value="YtzI-like"/>
</dbReference>
<sequence length="51" mass="5744">MNTVLLVALGIVAVVLILSVLTINKAYSYKHSVDNIEDNPYKEENEKKKQP</sequence>
<proteinExistence type="predicted"/>
<reference evidence="1" key="1">
    <citation type="journal article" date="2014" name="Int. J. Syst. Evol. Microbiol.">
        <title>Complete genome sequence of Corynebacterium casei LMG S-19264T (=DSM 44701T), isolated from a smear-ripened cheese.</title>
        <authorList>
            <consortium name="US DOE Joint Genome Institute (JGI-PGF)"/>
            <person name="Walter F."/>
            <person name="Albersmeier A."/>
            <person name="Kalinowski J."/>
            <person name="Ruckert C."/>
        </authorList>
    </citation>
    <scope>NUCLEOTIDE SEQUENCE</scope>
    <source>
        <strain evidence="1">CGMCC 1.12698</strain>
    </source>
</reference>
<dbReference type="EMBL" id="BMFK01000002">
    <property type="protein sequence ID" value="GGE77987.1"/>
    <property type="molecule type" value="Genomic_DNA"/>
</dbReference>